<evidence type="ECO:0000313" key="2">
    <source>
        <dbReference type="Proteomes" id="UP000295611"/>
    </source>
</evidence>
<dbReference type="Proteomes" id="UP000295611">
    <property type="component" value="Unassembled WGS sequence"/>
</dbReference>
<dbReference type="Gene3D" id="1.10.645.10">
    <property type="entry name" value="Cytochrome-c3 Hydrogenase, chain B"/>
    <property type="match status" value="1"/>
</dbReference>
<dbReference type="OrthoDB" id="9157196at2"/>
<dbReference type="InterPro" id="IPR029014">
    <property type="entry name" value="NiFe-Hase_large"/>
</dbReference>
<comment type="caution">
    <text evidence="1">The sequence shown here is derived from an EMBL/GenBank/DDBJ whole genome shotgun (WGS) entry which is preliminary data.</text>
</comment>
<reference evidence="1 2" key="1">
    <citation type="submission" date="2019-03" db="EMBL/GenBank/DDBJ databases">
        <title>Genomic Encyclopedia of Type Strains, Phase III (KMG-III): the genomes of soil and plant-associated and newly described type strains.</title>
        <authorList>
            <person name="Whitman W."/>
        </authorList>
    </citation>
    <scope>NUCLEOTIDE SEQUENCE [LARGE SCALE GENOMIC DNA]</scope>
    <source>
        <strain evidence="1 2">CECT 8976</strain>
    </source>
</reference>
<dbReference type="EMBL" id="SNZP01000006">
    <property type="protein sequence ID" value="TDR80100.1"/>
    <property type="molecule type" value="Genomic_DNA"/>
</dbReference>
<name>A0A4R7B5Y9_9NEIS</name>
<evidence type="ECO:0000313" key="1">
    <source>
        <dbReference type="EMBL" id="TDR80100.1"/>
    </source>
</evidence>
<accession>A0A4R7B5Y9</accession>
<organism evidence="1 2">
    <name type="scientific">Paludibacterium purpuratum</name>
    <dbReference type="NCBI Taxonomy" id="1144873"/>
    <lineage>
        <taxon>Bacteria</taxon>
        <taxon>Pseudomonadati</taxon>
        <taxon>Pseudomonadota</taxon>
        <taxon>Betaproteobacteria</taxon>
        <taxon>Neisseriales</taxon>
        <taxon>Chromobacteriaceae</taxon>
        <taxon>Paludibacterium</taxon>
    </lineage>
</organism>
<proteinExistence type="predicted"/>
<sequence length="336" mass="37377">MKPDVITIELTADQGFRVQWQRMAAEQLFIGLPPVQILPLIPQLFTLCSQAQGLAARLALSGAAGYPREAAAEELEALTLEAARDTLRKVLLDWSLAFDGTPAEQQYLAQWRAAQTWPEIAALAEERVFGMAPATWLALGLNGWLDWMGAHRCAVARWLDDLRGADTGCLLLPILNAAMLAELPPQWFDAPAPEWHGMPCEVGALARESETLAPLLYHGQLPRARLLARLIQLARWLDGARLAVDWTPFAEGVLARVDTARGLLLHYAALDDAGRVAHYRIQPPTAWHSHPQGLIVNTLNARRQAPETEWRRQVALIDPCVAYEMRLLPQQRFHIG</sequence>
<protein>
    <recommendedName>
        <fullName evidence="3">Nickel-dependent hydrogenase</fullName>
    </recommendedName>
</protein>
<dbReference type="AlphaFoldDB" id="A0A4R7B5Y9"/>
<dbReference type="RefSeq" id="WP_133680484.1">
    <property type="nucleotide sequence ID" value="NZ_SNZP01000006.1"/>
</dbReference>
<keyword evidence="2" id="KW-1185">Reference proteome</keyword>
<dbReference type="SUPFAM" id="SSF56762">
    <property type="entry name" value="HydB/Nqo4-like"/>
    <property type="match status" value="1"/>
</dbReference>
<gene>
    <name evidence="1" type="ORF">DFP86_106243</name>
</gene>
<evidence type="ECO:0008006" key="3">
    <source>
        <dbReference type="Google" id="ProtNLM"/>
    </source>
</evidence>